<dbReference type="InterPro" id="IPR014710">
    <property type="entry name" value="RmlC-like_jellyroll"/>
</dbReference>
<dbReference type="SMART" id="SM00342">
    <property type="entry name" value="HTH_ARAC"/>
    <property type="match status" value="1"/>
</dbReference>
<evidence type="ECO:0000256" key="5">
    <source>
        <dbReference type="ARBA" id="ARBA00023163"/>
    </source>
</evidence>
<dbReference type="Gene3D" id="2.60.120.10">
    <property type="entry name" value="Jelly Rolls"/>
    <property type="match status" value="1"/>
</dbReference>
<dbReference type="OrthoDB" id="5949386at2"/>
<reference evidence="7 8" key="1">
    <citation type="submission" date="2014-08" db="EMBL/GenBank/DDBJ databases">
        <title>Genomic and Phenotypic Diversity of Colwellia psychrerythraea strains from Disparate Marine Basins.</title>
        <authorList>
            <person name="Techtmann S.M."/>
            <person name="Stelling S.C."/>
            <person name="Utturkar S.M."/>
            <person name="Alshibli N."/>
            <person name="Harris A."/>
            <person name="Brown S.D."/>
            <person name="Hazen T.C."/>
        </authorList>
    </citation>
    <scope>NUCLEOTIDE SEQUENCE [LARGE SCALE GENOMIC DNA]</scope>
    <source>
        <strain evidence="7 8">ND2E</strain>
    </source>
</reference>
<keyword evidence="5" id="KW-0804">Transcription</keyword>
<sequence>MTVSLSIQTKSTWHQESPSRLYPSLPRSVLPLSAEFKPMTQIISHSHPWSQLSYSCVGVMHIETDAGVFVIPPEQALWLPPGMAHQHFCKNKVSYRSLYIDPVLSEALGNEVRPLTVDPLLKSLILEISNWPEDYKETAETQRFLLVLLDRLAMAKSHQLFMPTIQDKRLLPIIETLNQEPANKLTVEQWAQKVGASSRTLNRLFNQNYGMGFSRWKQKLRILKSLELLNSNSQLVDIAFELGYESTSAFITAFKKHLGCSPKKYLAT</sequence>
<dbReference type="PROSITE" id="PS00041">
    <property type="entry name" value="HTH_ARAC_FAMILY_1"/>
    <property type="match status" value="1"/>
</dbReference>
<dbReference type="Pfam" id="PF02311">
    <property type="entry name" value="AraC_binding"/>
    <property type="match status" value="1"/>
</dbReference>
<protein>
    <submittedName>
        <fullName evidence="7">Transcriptional regulator, AraC family</fullName>
    </submittedName>
</protein>
<evidence type="ECO:0000256" key="2">
    <source>
        <dbReference type="ARBA" id="ARBA00023015"/>
    </source>
</evidence>
<dbReference type="InterPro" id="IPR020449">
    <property type="entry name" value="Tscrpt_reg_AraC-type_HTH"/>
</dbReference>
<proteinExistence type="predicted"/>
<dbReference type="PROSITE" id="PS01124">
    <property type="entry name" value="HTH_ARAC_FAMILY_2"/>
    <property type="match status" value="1"/>
</dbReference>
<dbReference type="AlphaFoldDB" id="A0A099KT56"/>
<dbReference type="EMBL" id="JQED01000015">
    <property type="protein sequence ID" value="KGJ93027.1"/>
    <property type="molecule type" value="Genomic_DNA"/>
</dbReference>
<dbReference type="InterPro" id="IPR011051">
    <property type="entry name" value="RmlC_Cupin_sf"/>
</dbReference>
<dbReference type="SUPFAM" id="SSF51182">
    <property type="entry name" value="RmlC-like cupins"/>
    <property type="match status" value="1"/>
</dbReference>
<evidence type="ECO:0000256" key="1">
    <source>
        <dbReference type="ARBA" id="ARBA00022491"/>
    </source>
</evidence>
<dbReference type="SUPFAM" id="SSF46689">
    <property type="entry name" value="Homeodomain-like"/>
    <property type="match status" value="1"/>
</dbReference>
<dbReference type="PRINTS" id="PR00032">
    <property type="entry name" value="HTHARAC"/>
</dbReference>
<evidence type="ECO:0000256" key="3">
    <source>
        <dbReference type="ARBA" id="ARBA00023125"/>
    </source>
</evidence>
<evidence type="ECO:0000313" key="7">
    <source>
        <dbReference type="EMBL" id="KGJ93027.1"/>
    </source>
</evidence>
<dbReference type="RefSeq" id="WP_033093259.1">
    <property type="nucleotide sequence ID" value="NZ_JQED01000015.1"/>
</dbReference>
<gene>
    <name evidence="7" type="ORF">ND2E_2493</name>
</gene>
<dbReference type="InterPro" id="IPR018062">
    <property type="entry name" value="HTH_AraC-typ_CS"/>
</dbReference>
<dbReference type="PANTHER" id="PTHR11019:SF190">
    <property type="entry name" value="ARAC-FAMILY REGULATORY PROTEIN"/>
    <property type="match status" value="1"/>
</dbReference>
<keyword evidence="1" id="KW-0678">Repressor</keyword>
<accession>A0A099KT56</accession>
<dbReference type="InterPro" id="IPR009057">
    <property type="entry name" value="Homeodomain-like_sf"/>
</dbReference>
<dbReference type="PANTHER" id="PTHR11019">
    <property type="entry name" value="HTH-TYPE TRANSCRIPTIONAL REGULATOR NIMR"/>
    <property type="match status" value="1"/>
</dbReference>
<keyword evidence="3" id="KW-0238">DNA-binding</keyword>
<dbReference type="InterPro" id="IPR018060">
    <property type="entry name" value="HTH_AraC"/>
</dbReference>
<dbReference type="GO" id="GO:0043565">
    <property type="term" value="F:sequence-specific DNA binding"/>
    <property type="evidence" value="ECO:0007669"/>
    <property type="project" value="InterPro"/>
</dbReference>
<keyword evidence="4" id="KW-0010">Activator</keyword>
<organism evidence="7 8">
    <name type="scientific">Colwellia psychrerythraea</name>
    <name type="common">Vibrio psychroerythus</name>
    <dbReference type="NCBI Taxonomy" id="28229"/>
    <lineage>
        <taxon>Bacteria</taxon>
        <taxon>Pseudomonadati</taxon>
        <taxon>Pseudomonadota</taxon>
        <taxon>Gammaproteobacteria</taxon>
        <taxon>Alteromonadales</taxon>
        <taxon>Colwelliaceae</taxon>
        <taxon>Colwellia</taxon>
    </lineage>
</organism>
<dbReference type="PATRIC" id="fig|28229.4.peg.1522"/>
<name>A0A099KT56_COLPS</name>
<dbReference type="GO" id="GO:0003700">
    <property type="term" value="F:DNA-binding transcription factor activity"/>
    <property type="evidence" value="ECO:0007669"/>
    <property type="project" value="InterPro"/>
</dbReference>
<dbReference type="Proteomes" id="UP000029843">
    <property type="component" value="Unassembled WGS sequence"/>
</dbReference>
<feature type="domain" description="HTH araC/xylS-type" evidence="6">
    <location>
        <begin position="168"/>
        <end position="268"/>
    </location>
</feature>
<keyword evidence="2" id="KW-0805">Transcription regulation</keyword>
<dbReference type="CDD" id="cd06124">
    <property type="entry name" value="cupin_NimR-like_N"/>
    <property type="match status" value="1"/>
</dbReference>
<evidence type="ECO:0000259" key="6">
    <source>
        <dbReference type="PROSITE" id="PS01124"/>
    </source>
</evidence>
<evidence type="ECO:0000313" key="8">
    <source>
        <dbReference type="Proteomes" id="UP000029843"/>
    </source>
</evidence>
<dbReference type="Pfam" id="PF12833">
    <property type="entry name" value="HTH_18"/>
    <property type="match status" value="1"/>
</dbReference>
<dbReference type="InterPro" id="IPR003313">
    <property type="entry name" value="AraC-bd"/>
</dbReference>
<dbReference type="Gene3D" id="1.10.10.60">
    <property type="entry name" value="Homeodomain-like"/>
    <property type="match status" value="1"/>
</dbReference>
<evidence type="ECO:0000256" key="4">
    <source>
        <dbReference type="ARBA" id="ARBA00023159"/>
    </source>
</evidence>
<dbReference type="FunFam" id="1.10.10.60:FF:000132">
    <property type="entry name" value="AraC family transcriptional regulator"/>
    <property type="match status" value="1"/>
</dbReference>
<comment type="caution">
    <text evidence="7">The sequence shown here is derived from an EMBL/GenBank/DDBJ whole genome shotgun (WGS) entry which is preliminary data.</text>
</comment>